<evidence type="ECO:0000256" key="4">
    <source>
        <dbReference type="HAMAP-Rule" id="MF_01039"/>
    </source>
</evidence>
<dbReference type="InterPro" id="IPR005952">
    <property type="entry name" value="Phosphogly_mut1"/>
</dbReference>
<evidence type="ECO:0000256" key="6">
    <source>
        <dbReference type="PIRSR" id="PIRSR613078-2"/>
    </source>
</evidence>
<feature type="active site" description="Tele-phosphohistidine intermediate" evidence="4 5">
    <location>
        <position position="9"/>
    </location>
</feature>
<evidence type="ECO:0000256" key="2">
    <source>
        <dbReference type="ARBA" id="ARBA00023152"/>
    </source>
</evidence>
<keyword evidence="3 4" id="KW-0413">Isomerase</keyword>
<feature type="binding site" evidence="4 6">
    <location>
        <position position="60"/>
    </location>
    <ligand>
        <name>substrate</name>
    </ligand>
</feature>
<proteinExistence type="inferred from homology"/>
<dbReference type="Pfam" id="PF00300">
    <property type="entry name" value="His_Phos_1"/>
    <property type="match status" value="2"/>
</dbReference>
<dbReference type="STRING" id="1218508.JG29_03780"/>
<dbReference type="EC" id="5.4.2.11" evidence="4 8"/>
<dbReference type="GO" id="GO:0006094">
    <property type="term" value="P:gluconeogenesis"/>
    <property type="evidence" value="ECO:0007669"/>
    <property type="project" value="UniProtKB-UniRule"/>
</dbReference>
<dbReference type="PATRIC" id="fig|1218508.4.peg.386"/>
<organism evidence="9 10">
    <name type="scientific">Bombilactobacillus mellis</name>
    <dbReference type="NCBI Taxonomy" id="1218508"/>
    <lineage>
        <taxon>Bacteria</taxon>
        <taxon>Bacillati</taxon>
        <taxon>Bacillota</taxon>
        <taxon>Bacilli</taxon>
        <taxon>Lactobacillales</taxon>
        <taxon>Lactobacillaceae</taxon>
        <taxon>Bombilactobacillus</taxon>
    </lineage>
</organism>
<feature type="binding site" evidence="4 6">
    <location>
        <begin position="114"/>
        <end position="115"/>
    </location>
    <ligand>
        <name>substrate</name>
    </ligand>
</feature>
<dbReference type="PANTHER" id="PTHR11931">
    <property type="entry name" value="PHOSPHOGLYCERATE MUTASE"/>
    <property type="match status" value="1"/>
</dbReference>
<accession>A0A0F4KZ98</accession>
<protein>
    <recommendedName>
        <fullName evidence="4 8">2,3-bisphosphoglycerate-dependent phosphoglycerate mutase</fullName>
        <shortName evidence="4">BPG-dependent PGAM</shortName>
        <shortName evidence="4">PGAM</shortName>
        <shortName evidence="4">Phosphoglyceromutase</shortName>
        <shortName evidence="4">dPGM</shortName>
        <ecNumber evidence="4 8">5.4.2.11</ecNumber>
    </recommendedName>
</protein>
<dbReference type="Gene3D" id="3.40.50.1240">
    <property type="entry name" value="Phosphoglycerate mutase-like"/>
    <property type="match status" value="1"/>
</dbReference>
<keyword evidence="2 4" id="KW-0324">Glycolysis</keyword>
<evidence type="ECO:0000256" key="7">
    <source>
        <dbReference type="PIRSR" id="PIRSR613078-3"/>
    </source>
</evidence>
<reference evidence="9 10" key="1">
    <citation type="submission" date="2014-12" db="EMBL/GenBank/DDBJ databases">
        <title>Comparative genomics of the lactic acid bacteria isolated from the honey bee gut.</title>
        <authorList>
            <person name="Ellegaard K.M."/>
            <person name="Tamarit D."/>
            <person name="Javelind E."/>
            <person name="Olofsson T."/>
            <person name="Andersson S.G."/>
            <person name="Vasquez A."/>
        </authorList>
    </citation>
    <scope>NUCLEOTIDE SEQUENCE [LARGE SCALE GENOMIC DNA]</scope>
    <source>
        <strain evidence="9 10">Hon2</strain>
    </source>
</reference>
<dbReference type="SUPFAM" id="SSF53254">
    <property type="entry name" value="Phosphoglycerate mutase-like"/>
    <property type="match status" value="1"/>
</dbReference>
<dbReference type="NCBIfam" id="TIGR01258">
    <property type="entry name" value="pgm_1"/>
    <property type="match status" value="1"/>
</dbReference>
<sequence>MVKLILVRHGQSVANAQNEYTGWSDVPLTTRGRQEALVAGRLLQQAQVSFAAVHTSVLQRAIITAYLIQEQCQALATPIYKSWRLNERHYGALRGLNKDYTRQKYGAHQVALWRRSYFSIPPKLQQVDTHIRAYQRYPQSILPRSESLAMALKRTIPYFQDQIAPRLKSNQNQLVVAHGSTLRALIKYLENISDQDIDGVEVKNAQPIIYEFNHDLQIITKRTLHS</sequence>
<feature type="binding site" evidence="4 6">
    <location>
        <begin position="21"/>
        <end position="22"/>
    </location>
    <ligand>
        <name>substrate</name>
    </ligand>
</feature>
<dbReference type="InterPro" id="IPR029033">
    <property type="entry name" value="His_PPase_superfam"/>
</dbReference>
<dbReference type="AlphaFoldDB" id="A0A0F4KZ98"/>
<comment type="caution">
    <text evidence="9">The sequence shown here is derived from an EMBL/GenBank/DDBJ whole genome shotgun (WGS) entry which is preliminary data.</text>
</comment>
<dbReference type="OrthoDB" id="9781415at2"/>
<dbReference type="Proteomes" id="UP000033695">
    <property type="component" value="Unassembled WGS sequence"/>
</dbReference>
<dbReference type="CDD" id="cd07067">
    <property type="entry name" value="HP_PGM_like"/>
    <property type="match status" value="1"/>
</dbReference>
<keyword evidence="4" id="KW-0312">Gluconeogenesis</keyword>
<dbReference type="RefSeq" id="WP_045922265.1">
    <property type="nucleotide sequence ID" value="NZ_JBHTHW010000004.1"/>
</dbReference>
<feature type="site" description="Transition state stabilizer" evidence="4 7">
    <location>
        <position position="178"/>
    </location>
</feature>
<evidence type="ECO:0000313" key="10">
    <source>
        <dbReference type="Proteomes" id="UP000033695"/>
    </source>
</evidence>
<dbReference type="SMART" id="SM00855">
    <property type="entry name" value="PGAM"/>
    <property type="match status" value="1"/>
</dbReference>
<evidence type="ECO:0000256" key="5">
    <source>
        <dbReference type="PIRSR" id="PIRSR613078-1"/>
    </source>
</evidence>
<dbReference type="GO" id="GO:0006096">
    <property type="term" value="P:glycolytic process"/>
    <property type="evidence" value="ECO:0007669"/>
    <property type="project" value="UniProtKB-UniRule"/>
</dbReference>
<dbReference type="HOGENOM" id="CLU_033323_1_5_9"/>
<comment type="catalytic activity">
    <reaction evidence="4 8">
        <text>(2R)-2-phosphoglycerate = (2R)-3-phosphoglycerate</text>
        <dbReference type="Rhea" id="RHEA:15901"/>
        <dbReference type="ChEBI" id="CHEBI:58272"/>
        <dbReference type="ChEBI" id="CHEBI:58289"/>
        <dbReference type="EC" id="5.4.2.11"/>
    </reaction>
</comment>
<dbReference type="InterPro" id="IPR013078">
    <property type="entry name" value="His_Pase_superF_clade-1"/>
</dbReference>
<evidence type="ECO:0000256" key="8">
    <source>
        <dbReference type="RuleBase" id="RU004512"/>
    </source>
</evidence>
<dbReference type="PIRSF" id="PIRSF000709">
    <property type="entry name" value="6PFK_2-Ptase"/>
    <property type="match status" value="1"/>
</dbReference>
<comment type="function">
    <text evidence="4 8">Catalyzes the interconversion of 2-phosphoglycerate and 3-phosphoglycerate.</text>
</comment>
<dbReference type="UniPathway" id="UPA00109">
    <property type="reaction ID" value="UER00186"/>
</dbReference>
<evidence type="ECO:0000313" key="9">
    <source>
        <dbReference type="EMBL" id="KJY51328.1"/>
    </source>
</evidence>
<keyword evidence="10" id="KW-1185">Reference proteome</keyword>
<comment type="caution">
    <text evidence="4">Lacks conserved residue(s) required for the propagation of feature annotation.</text>
</comment>
<evidence type="ECO:0000256" key="3">
    <source>
        <dbReference type="ARBA" id="ARBA00023235"/>
    </source>
</evidence>
<feature type="active site" description="Proton donor/acceptor" evidence="4 5">
    <location>
        <position position="87"/>
    </location>
</feature>
<dbReference type="PROSITE" id="PS00175">
    <property type="entry name" value="PG_MUTASE"/>
    <property type="match status" value="1"/>
</dbReference>
<evidence type="ECO:0000256" key="1">
    <source>
        <dbReference type="ARBA" id="ARBA00006717"/>
    </source>
</evidence>
<feature type="binding site" evidence="4 6">
    <location>
        <position position="98"/>
    </location>
    <ligand>
        <name>substrate</name>
    </ligand>
</feature>
<dbReference type="HAMAP" id="MF_01039">
    <property type="entry name" value="PGAM_GpmA"/>
    <property type="match status" value="1"/>
</dbReference>
<dbReference type="GO" id="GO:0004619">
    <property type="term" value="F:phosphoglycerate mutase activity"/>
    <property type="evidence" value="ECO:0007669"/>
    <property type="project" value="UniProtKB-UniRule"/>
</dbReference>
<comment type="similarity">
    <text evidence="1 4">Belongs to the phosphoglycerate mutase family. BPG-dependent PGAM subfamily.</text>
</comment>
<feature type="binding site" evidence="4 6">
    <location>
        <begin position="8"/>
        <end position="15"/>
    </location>
    <ligand>
        <name>substrate</name>
    </ligand>
</feature>
<feature type="binding site" evidence="4 6">
    <location>
        <begin position="87"/>
        <end position="90"/>
    </location>
    <ligand>
        <name>substrate</name>
    </ligand>
</feature>
<name>A0A0F4KZ98_9LACO</name>
<gene>
    <name evidence="4 9" type="primary">gpmA</name>
    <name evidence="9" type="ORF">JG29_03780</name>
</gene>
<comment type="pathway">
    <text evidence="4 8">Carbohydrate degradation; glycolysis; pyruvate from D-glyceraldehyde 3-phosphate: step 3/5.</text>
</comment>
<dbReference type="InterPro" id="IPR001345">
    <property type="entry name" value="PG/BPGM_mutase_AS"/>
</dbReference>
<dbReference type="EMBL" id="JXBZ01000002">
    <property type="protein sequence ID" value="KJY51328.1"/>
    <property type="molecule type" value="Genomic_DNA"/>
</dbReference>